<dbReference type="GO" id="GO:0005737">
    <property type="term" value="C:cytoplasm"/>
    <property type="evidence" value="ECO:0007669"/>
    <property type="project" value="TreeGrafter"/>
</dbReference>
<protein>
    <recommendedName>
        <fullName evidence="1">3-beta hydroxysteroid dehydrogenase/isomerase domain-containing protein</fullName>
    </recommendedName>
</protein>
<evidence type="ECO:0000259" key="1">
    <source>
        <dbReference type="Pfam" id="PF01073"/>
    </source>
</evidence>
<evidence type="ECO:0000313" key="3">
    <source>
        <dbReference type="Proteomes" id="UP000700596"/>
    </source>
</evidence>
<dbReference type="GO" id="GO:0004029">
    <property type="term" value="F:aldehyde dehydrogenase (NAD+) activity"/>
    <property type="evidence" value="ECO:0007669"/>
    <property type="project" value="TreeGrafter"/>
</dbReference>
<dbReference type="Proteomes" id="UP000700596">
    <property type="component" value="Unassembled WGS sequence"/>
</dbReference>
<dbReference type="SUPFAM" id="SSF51735">
    <property type="entry name" value="NAD(P)-binding Rossmann-fold domains"/>
    <property type="match status" value="1"/>
</dbReference>
<sequence length="346" mass="38264">MDHGKFDTVLVAGGSGYLGSHIVERLLSGDHASKIIIASRKQPSTIPEGTEWHPLDVTSKDSVTKLFDVTQPQIVIHTVTAPHLARKLQEATTINGTSLLLEAAKNCKKTNAFIYTSSDSACHYSPFRQITEDQAQLYTSTTYNNPYGRAKAIADAAVLSANSPELRTASIRVPVIYGERDHNIIPGFVRLIRKGEHKMQIGPNEKMCEFVSVESAAEAHILAAKALNTSAPGTDGQAYFITDNQPQPFFTFGRKCCAAAGHPVPDSEIKVMPFWLIRSLASAGEWFLWVVTFGFKTPDLRRQDIDHLDGGCWWSTEKAERLLGYKPVIDQDEAIKRAMKWGMENC</sequence>
<dbReference type="Gene3D" id="3.40.50.720">
    <property type="entry name" value="NAD(P)-binding Rossmann-like Domain"/>
    <property type="match status" value="1"/>
</dbReference>
<name>A0A9P9E6P2_9PLEO</name>
<dbReference type="PANTHER" id="PTHR48079:SF6">
    <property type="entry name" value="NAD(P)-BINDING DOMAIN-CONTAINING PROTEIN-RELATED"/>
    <property type="match status" value="1"/>
</dbReference>
<keyword evidence="3" id="KW-1185">Reference proteome</keyword>
<organism evidence="2 3">
    <name type="scientific">Dendryphion nanum</name>
    <dbReference type="NCBI Taxonomy" id="256645"/>
    <lineage>
        <taxon>Eukaryota</taxon>
        <taxon>Fungi</taxon>
        <taxon>Dikarya</taxon>
        <taxon>Ascomycota</taxon>
        <taxon>Pezizomycotina</taxon>
        <taxon>Dothideomycetes</taxon>
        <taxon>Pleosporomycetidae</taxon>
        <taxon>Pleosporales</taxon>
        <taxon>Torulaceae</taxon>
        <taxon>Dendryphion</taxon>
    </lineage>
</organism>
<dbReference type="InterPro" id="IPR002225">
    <property type="entry name" value="3Beta_OHSteriod_DH/Estase"/>
</dbReference>
<dbReference type="Pfam" id="PF01073">
    <property type="entry name" value="3Beta_HSD"/>
    <property type="match status" value="1"/>
</dbReference>
<dbReference type="GO" id="GO:0016616">
    <property type="term" value="F:oxidoreductase activity, acting on the CH-OH group of donors, NAD or NADP as acceptor"/>
    <property type="evidence" value="ECO:0007669"/>
    <property type="project" value="InterPro"/>
</dbReference>
<dbReference type="InterPro" id="IPR036291">
    <property type="entry name" value="NAD(P)-bd_dom_sf"/>
</dbReference>
<dbReference type="AlphaFoldDB" id="A0A9P9E6P2"/>
<dbReference type="PANTHER" id="PTHR48079">
    <property type="entry name" value="PROTEIN YEEZ"/>
    <property type="match status" value="1"/>
</dbReference>
<reference evidence="2" key="1">
    <citation type="journal article" date="2021" name="Nat. Commun.">
        <title>Genetic determinants of endophytism in the Arabidopsis root mycobiome.</title>
        <authorList>
            <person name="Mesny F."/>
            <person name="Miyauchi S."/>
            <person name="Thiergart T."/>
            <person name="Pickel B."/>
            <person name="Atanasova L."/>
            <person name="Karlsson M."/>
            <person name="Huettel B."/>
            <person name="Barry K.W."/>
            <person name="Haridas S."/>
            <person name="Chen C."/>
            <person name="Bauer D."/>
            <person name="Andreopoulos W."/>
            <person name="Pangilinan J."/>
            <person name="LaButti K."/>
            <person name="Riley R."/>
            <person name="Lipzen A."/>
            <person name="Clum A."/>
            <person name="Drula E."/>
            <person name="Henrissat B."/>
            <person name="Kohler A."/>
            <person name="Grigoriev I.V."/>
            <person name="Martin F.M."/>
            <person name="Hacquard S."/>
        </authorList>
    </citation>
    <scope>NUCLEOTIDE SEQUENCE</scope>
    <source>
        <strain evidence="2">MPI-CAGE-CH-0243</strain>
    </source>
</reference>
<evidence type="ECO:0000313" key="2">
    <source>
        <dbReference type="EMBL" id="KAH7132400.1"/>
    </source>
</evidence>
<feature type="domain" description="3-beta hydroxysteroid dehydrogenase/isomerase" evidence="1">
    <location>
        <begin position="10"/>
        <end position="265"/>
    </location>
</feature>
<proteinExistence type="predicted"/>
<accession>A0A9P9E6P2</accession>
<dbReference type="GO" id="GO:0006694">
    <property type="term" value="P:steroid biosynthetic process"/>
    <property type="evidence" value="ECO:0007669"/>
    <property type="project" value="InterPro"/>
</dbReference>
<comment type="caution">
    <text evidence="2">The sequence shown here is derived from an EMBL/GenBank/DDBJ whole genome shotgun (WGS) entry which is preliminary data.</text>
</comment>
<dbReference type="OrthoDB" id="10058185at2759"/>
<dbReference type="InterPro" id="IPR051783">
    <property type="entry name" value="NAD(P)-dependent_oxidoreduct"/>
</dbReference>
<dbReference type="EMBL" id="JAGMWT010000003">
    <property type="protein sequence ID" value="KAH7132400.1"/>
    <property type="molecule type" value="Genomic_DNA"/>
</dbReference>
<gene>
    <name evidence="2" type="ORF">B0J11DRAFT_521620</name>
</gene>